<dbReference type="InterPro" id="IPR015947">
    <property type="entry name" value="PUA-like_sf"/>
</dbReference>
<accession>A0A1B2LQG1</accession>
<evidence type="ECO:0000256" key="1">
    <source>
        <dbReference type="SAM" id="MobiDB-lite"/>
    </source>
</evidence>
<dbReference type="AlphaFoldDB" id="A0A1B2LQG1"/>
<dbReference type="InterPro" id="IPR039440">
    <property type="entry name" value="DUF3850"/>
</dbReference>
<organism evidence="3">
    <name type="scientific">Aeromonas salmonicida subsp. salmonicida</name>
    <dbReference type="NCBI Taxonomy" id="29491"/>
    <lineage>
        <taxon>Bacteria</taxon>
        <taxon>Pseudomonadati</taxon>
        <taxon>Pseudomonadota</taxon>
        <taxon>Gammaproteobacteria</taxon>
        <taxon>Aeromonadales</taxon>
        <taxon>Aeromonadaceae</taxon>
        <taxon>Aeromonas</taxon>
    </lineage>
</organism>
<dbReference type="EMBL" id="KU923576">
    <property type="protein sequence ID" value="AOA33816.1"/>
    <property type="molecule type" value="Genomic_DNA"/>
</dbReference>
<feature type="domain" description="DUF3850" evidence="2">
    <location>
        <begin position="3"/>
        <end position="73"/>
    </location>
</feature>
<dbReference type="Pfam" id="PF12961">
    <property type="entry name" value="DUF3850"/>
    <property type="match status" value="1"/>
</dbReference>
<dbReference type="Gene3D" id="2.30.130.30">
    <property type="entry name" value="Hypothetical protein"/>
    <property type="match status" value="1"/>
</dbReference>
<feature type="region of interest" description="Disordered" evidence="1">
    <location>
        <begin position="406"/>
        <end position="430"/>
    </location>
</feature>
<evidence type="ECO:0000313" key="3">
    <source>
        <dbReference type="EMBL" id="AOA33816.1"/>
    </source>
</evidence>
<sequence length="430" mass="47384">MKHELKIKPEYFAAVFFGEKTFEIRNNADRNFQVGDTLLLKAWDGEFNGDFVEKVVSYITDFEQKPGYVVLGLVNHREHELLEKFHRTGVAIERAISTGSVLADHPLKSRLELLANHHEREMELAAQLSDATRQCGVMAALLREVTQVIPAIGVAIDDLPVVDAFLERVEMVLDGKLPGRQDTEWTDAANSPVSADYRELQGQHDQLQSKHKSALDLLQEAHEVMRRIIPPLPQDCANRSDLLDRIEVALAGKLHICQSVSPLLDRIGLLTFLLRELRDGVEGEWCFPGNLDERIDAALAGTLPEPAMPEGWKLVPVEPTQEMVAVGCEDEGSRITDGAEFARALYADMLAAAPKPAPTKGRTITEGQEFELTTVLQAIASGFSDDPSHDAAALLKRITSEVPWTGDSFQIPPRQGGELCVSASPSSSPD</sequence>
<reference evidence="3" key="1">
    <citation type="journal article" date="2016" name="FEMS Microbiol. Lett.">
        <title>Aeromonas salmonicida subsp. salmonicida strains isolated from Chinese freshwater fish contain a novel genomic island and possible regional-specific mobile genetic elements profiles.</title>
        <authorList>
            <person name="Long M."/>
            <person name="Nielsen T.K."/>
            <person name="Leisner J.J."/>
            <person name="Hansen L.H."/>
            <person name="Shen Z.X."/>
            <person name="Zhang Q.Q."/>
            <person name="Li A."/>
        </authorList>
    </citation>
    <scope>NUCLEOTIDE SEQUENCE</scope>
    <source>
        <strain evidence="3">BG</strain>
    </source>
</reference>
<evidence type="ECO:0000259" key="2">
    <source>
        <dbReference type="Pfam" id="PF12961"/>
    </source>
</evidence>
<protein>
    <submittedName>
        <fullName evidence="3">Putative phage protein</fullName>
    </submittedName>
</protein>
<proteinExistence type="predicted"/>
<dbReference type="SUPFAM" id="SSF88697">
    <property type="entry name" value="PUA domain-like"/>
    <property type="match status" value="1"/>
</dbReference>
<name>A0A1B2LQG1_AERSS</name>